<proteinExistence type="inferred from homology"/>
<evidence type="ECO:0000256" key="4">
    <source>
        <dbReference type="ARBA" id="ARBA00022755"/>
    </source>
</evidence>
<dbReference type="EMBL" id="UOFA01000127">
    <property type="protein sequence ID" value="VAW44708.1"/>
    <property type="molecule type" value="Genomic_DNA"/>
</dbReference>
<dbReference type="AlphaFoldDB" id="A0A3B0VM68"/>
<dbReference type="NCBIfam" id="TIGR00639">
    <property type="entry name" value="PurN"/>
    <property type="match status" value="1"/>
</dbReference>
<evidence type="ECO:0000256" key="3">
    <source>
        <dbReference type="ARBA" id="ARBA00022679"/>
    </source>
</evidence>
<dbReference type="GO" id="GO:0006189">
    <property type="term" value="P:'de novo' IMP biosynthetic process"/>
    <property type="evidence" value="ECO:0007669"/>
    <property type="project" value="InterPro"/>
</dbReference>
<organism evidence="6">
    <name type="scientific">hydrothermal vent metagenome</name>
    <dbReference type="NCBI Taxonomy" id="652676"/>
    <lineage>
        <taxon>unclassified sequences</taxon>
        <taxon>metagenomes</taxon>
        <taxon>ecological metagenomes</taxon>
    </lineage>
</organism>
<keyword evidence="3 6" id="KW-0808">Transferase</keyword>
<evidence type="ECO:0000259" key="5">
    <source>
        <dbReference type="Pfam" id="PF00551"/>
    </source>
</evidence>
<dbReference type="Pfam" id="PF00551">
    <property type="entry name" value="Formyl_trans_N"/>
    <property type="match status" value="1"/>
</dbReference>
<evidence type="ECO:0000256" key="1">
    <source>
        <dbReference type="ARBA" id="ARBA00005054"/>
    </source>
</evidence>
<dbReference type="HAMAP" id="MF_01930">
    <property type="entry name" value="PurN"/>
    <property type="match status" value="1"/>
</dbReference>
<dbReference type="SUPFAM" id="SSF53328">
    <property type="entry name" value="Formyltransferase"/>
    <property type="match status" value="1"/>
</dbReference>
<reference evidence="6" key="1">
    <citation type="submission" date="2018-06" db="EMBL/GenBank/DDBJ databases">
        <authorList>
            <person name="Zhirakovskaya E."/>
        </authorList>
    </citation>
    <scope>NUCLEOTIDE SEQUENCE</scope>
</reference>
<feature type="domain" description="Formyl transferase N-terminal" evidence="5">
    <location>
        <begin position="1"/>
        <end position="173"/>
    </location>
</feature>
<dbReference type="CDD" id="cd08645">
    <property type="entry name" value="FMT_core_GART"/>
    <property type="match status" value="1"/>
</dbReference>
<dbReference type="InterPro" id="IPR002376">
    <property type="entry name" value="Formyl_transf_N"/>
</dbReference>
<evidence type="ECO:0000313" key="6">
    <source>
        <dbReference type="EMBL" id="VAW44708.1"/>
    </source>
</evidence>
<comment type="pathway">
    <text evidence="1">Purine metabolism; IMP biosynthesis via de novo pathway; N(2)-formyl-N(1)-(5-phospho-D-ribosyl)glycinamide from N(1)-(5-phospho-D-ribosyl)glycinamide (10-formyl THF route): step 1/1.</text>
</comment>
<dbReference type="InterPro" id="IPR036477">
    <property type="entry name" value="Formyl_transf_N_sf"/>
</dbReference>
<dbReference type="PANTHER" id="PTHR43369">
    <property type="entry name" value="PHOSPHORIBOSYLGLYCINAMIDE FORMYLTRANSFERASE"/>
    <property type="match status" value="1"/>
</dbReference>
<name>A0A3B0VM68_9ZZZZ</name>
<evidence type="ECO:0000256" key="2">
    <source>
        <dbReference type="ARBA" id="ARBA00012254"/>
    </source>
</evidence>
<protein>
    <recommendedName>
        <fullName evidence="2">phosphoribosylglycinamide formyltransferase 1</fullName>
        <ecNumber evidence="2">2.1.2.2</ecNumber>
    </recommendedName>
</protein>
<dbReference type="PANTHER" id="PTHR43369:SF2">
    <property type="entry name" value="PHOSPHORIBOSYLGLYCINAMIDE FORMYLTRANSFERASE"/>
    <property type="match status" value="1"/>
</dbReference>
<dbReference type="GO" id="GO:0004644">
    <property type="term" value="F:phosphoribosylglycinamide formyltransferase activity"/>
    <property type="evidence" value="ECO:0007669"/>
    <property type="project" value="UniProtKB-EC"/>
</dbReference>
<dbReference type="GO" id="GO:0005829">
    <property type="term" value="C:cytosol"/>
    <property type="evidence" value="ECO:0007669"/>
    <property type="project" value="TreeGrafter"/>
</dbReference>
<sequence length="203" mass="22566">MRIVVLISGRGSNLEALIKQQHNYTVTHVISNNFKANGITIANKNGITNTCINWSDRNTAENTLIDVIQASQADLIVLAGFMCILSEHVLQSFHNKIINIHPSLLPKYPGLNTHQKVLGNKDKVHGATVHLVDNQLDHGRVLAQTQFSIGSEKNAKMLADQLIIKEHKLLTTVMSLIGSADLTWDNEHIYMYDEKISKPLAVN</sequence>
<gene>
    <name evidence="6" type="ORF">MNBD_GAMMA02-823</name>
</gene>
<dbReference type="Gene3D" id="3.40.50.170">
    <property type="entry name" value="Formyl transferase, N-terminal domain"/>
    <property type="match status" value="1"/>
</dbReference>
<dbReference type="InterPro" id="IPR004607">
    <property type="entry name" value="GART"/>
</dbReference>
<accession>A0A3B0VM68</accession>
<keyword evidence="4" id="KW-0658">Purine biosynthesis</keyword>
<dbReference type="EC" id="2.1.2.2" evidence="2"/>